<evidence type="ECO:0000256" key="2">
    <source>
        <dbReference type="SAM" id="SignalP"/>
    </source>
</evidence>
<keyword evidence="2" id="KW-0732">Signal</keyword>
<feature type="signal peptide" evidence="2">
    <location>
        <begin position="1"/>
        <end position="24"/>
    </location>
</feature>
<feature type="chain" id="PRO_5015582235" evidence="2">
    <location>
        <begin position="25"/>
        <end position="625"/>
    </location>
</feature>
<feature type="coiled-coil region" evidence="1">
    <location>
        <begin position="40"/>
        <end position="116"/>
    </location>
</feature>
<dbReference type="EMBL" id="OMOD01000040">
    <property type="protein sequence ID" value="SPF34809.1"/>
    <property type="molecule type" value="Genomic_DNA"/>
</dbReference>
<organism evidence="3 4">
    <name type="scientific">Candidatus Sulfotelmatobacter kueseliae</name>
    <dbReference type="NCBI Taxonomy" id="2042962"/>
    <lineage>
        <taxon>Bacteria</taxon>
        <taxon>Pseudomonadati</taxon>
        <taxon>Acidobacteriota</taxon>
        <taxon>Terriglobia</taxon>
        <taxon>Terriglobales</taxon>
        <taxon>Candidatus Korobacteraceae</taxon>
        <taxon>Candidatus Sulfotelmatobacter</taxon>
    </lineage>
</organism>
<evidence type="ECO:0000313" key="4">
    <source>
        <dbReference type="Proteomes" id="UP000238701"/>
    </source>
</evidence>
<protein>
    <submittedName>
        <fullName evidence="3">Uncharacterized protein</fullName>
    </submittedName>
</protein>
<name>A0A2U3K5B2_9BACT</name>
<gene>
    <name evidence="3" type="ORF">SBA1_1340022</name>
</gene>
<dbReference type="OrthoDB" id="128078at2"/>
<reference evidence="4" key="1">
    <citation type="submission" date="2018-02" db="EMBL/GenBank/DDBJ databases">
        <authorList>
            <person name="Hausmann B."/>
        </authorList>
    </citation>
    <scope>NUCLEOTIDE SEQUENCE [LARGE SCALE GENOMIC DNA]</scope>
    <source>
        <strain evidence="4">Peat soil MAG SbA1</strain>
    </source>
</reference>
<proteinExistence type="predicted"/>
<accession>A0A2U3K5B2</accession>
<evidence type="ECO:0000256" key="1">
    <source>
        <dbReference type="SAM" id="Coils"/>
    </source>
</evidence>
<dbReference type="Proteomes" id="UP000238701">
    <property type="component" value="Unassembled WGS sequence"/>
</dbReference>
<evidence type="ECO:0000313" key="3">
    <source>
        <dbReference type="EMBL" id="SPF34809.1"/>
    </source>
</evidence>
<dbReference type="AlphaFoldDB" id="A0A2U3K5B2"/>
<keyword evidence="1" id="KW-0175">Coiled coil</keyword>
<sequence length="625" mass="66652">MKSAWKLCVILFLATGLVAQTASAPTAPKKKAATITAADVEELKAAIAAQQAALAQQQRQIQELRDELRRRDQAVQQAQTAASDAAGKADAAQAQASQQQQTVADLRSDVVDLKNTMTNTVVTLQETQKNTSEPPTAIHVKGITITPGGFLAAETAWRSRALAADVNTPFNNLTMPAASQSAITEFYGSGRQSRVSMLVEGRLKSAKLSGYVESDFLSAAASSNNNQSNSYSLRQRQAWGQAAFDNGWSFTGGQMWSLVTETKHGVDNRSEALPMTIDAAYNVGFSWARQYGVRLAKNFNNQVWLAVSLENAQATLSTHNNADNFLVGSAGAGGGLYNPTVTACSSTSTVNPTTGAVSTATTCTPTYPYAFNPSPDIVAKLVFEPGFGHYEIFGVLSRFRDRIFPCAEASANSATTGLPCGATIVAPTAAQAYDASKTGGGFGANARWSFANKHLDFGLHGFGGNGIGRYGSGGLADASVHANGALDLVRNYQGLATLEWHGPKLDIYMNLGAEYNRRAYDFDPISGKYVGYGSPKFNNAGCYSETLPQNGAGFLPGSLANCTADTRALTEGTLGFWYRVYNGTKGRVQWGPQFSYVNRQAWSGAGGEPHGLDTMIFTSFRYYLP</sequence>